<name>A0A6A8AFZ0_9HYPH</name>
<dbReference type="EMBL" id="WIXI01000051">
    <property type="protein sequence ID" value="MQY49709.1"/>
    <property type="molecule type" value="Genomic_DNA"/>
</dbReference>
<evidence type="ECO:0000313" key="1">
    <source>
        <dbReference type="EMBL" id="MQY49709.1"/>
    </source>
</evidence>
<proteinExistence type="predicted"/>
<reference evidence="1 2" key="1">
    <citation type="submission" date="2019-11" db="EMBL/GenBank/DDBJ databases">
        <title>Genome analysis of Rhizobacterium cereale a novel genus and species isolated from maize roots in North Spain.</title>
        <authorList>
            <person name="Menendez E."/>
            <person name="Flores-Felix J.D."/>
            <person name="Ramirez-Bahena M.-H."/>
            <person name="Igual J.M."/>
            <person name="Garcia-Fraile P."/>
            <person name="Peix A."/>
            <person name="Velazquez E."/>
        </authorList>
    </citation>
    <scope>NUCLEOTIDE SEQUENCE [LARGE SCALE GENOMIC DNA]</scope>
    <source>
        <strain evidence="1 2">RZME27</strain>
    </source>
</reference>
<dbReference type="Proteomes" id="UP000435138">
    <property type="component" value="Unassembled WGS sequence"/>
</dbReference>
<keyword evidence="2" id="KW-1185">Reference proteome</keyword>
<accession>A0A6A8AFZ0</accession>
<evidence type="ECO:0000313" key="2">
    <source>
        <dbReference type="Proteomes" id="UP000435138"/>
    </source>
</evidence>
<sequence>MSKIEMAIDHLMATHKLAVQEHEVMLAYFIGLALEEAREELARRRKSRVALN</sequence>
<gene>
    <name evidence="1" type="ORF">GAO09_27155</name>
</gene>
<dbReference type="AlphaFoldDB" id="A0A6A8AFZ0"/>
<comment type="caution">
    <text evidence="1">The sequence shown here is derived from an EMBL/GenBank/DDBJ whole genome shotgun (WGS) entry which is preliminary data.</text>
</comment>
<protein>
    <submittedName>
        <fullName evidence="1">Uncharacterized protein</fullName>
    </submittedName>
</protein>
<dbReference type="RefSeq" id="WP_153359732.1">
    <property type="nucleotide sequence ID" value="NZ_JAYKOO010000001.1"/>
</dbReference>
<organism evidence="1 2">
    <name type="scientific">Endobacterium cereale</name>
    <dbReference type="NCBI Taxonomy" id="2663029"/>
    <lineage>
        <taxon>Bacteria</taxon>
        <taxon>Pseudomonadati</taxon>
        <taxon>Pseudomonadota</taxon>
        <taxon>Alphaproteobacteria</taxon>
        <taxon>Hyphomicrobiales</taxon>
        <taxon>Rhizobiaceae</taxon>
        <taxon>Endobacterium</taxon>
    </lineage>
</organism>